<evidence type="ECO:0000313" key="2">
    <source>
        <dbReference type="EMBL" id="KNB69522.1"/>
    </source>
</evidence>
<dbReference type="RefSeq" id="WP_049741546.1">
    <property type="nucleotide sequence ID" value="NZ_BJON01000020.1"/>
</dbReference>
<evidence type="ECO:0000313" key="1">
    <source>
        <dbReference type="EMBL" id="GED71221.1"/>
    </source>
</evidence>
<sequence length="98" mass="11163">MSENNQVPFPELDEAVEKYVSDLAAKNIEIIMLKNEVTALSNDLYIKNVLLTEGSELISYSQICSVSMKHYTPLATNRMSERSIRMFVDFLDKKNTPS</sequence>
<keyword evidence="4" id="KW-1185">Reference proteome</keyword>
<evidence type="ECO:0000313" key="3">
    <source>
        <dbReference type="Proteomes" id="UP000036834"/>
    </source>
</evidence>
<evidence type="ECO:0000313" key="4">
    <source>
        <dbReference type="Proteomes" id="UP000319578"/>
    </source>
</evidence>
<dbReference type="EMBL" id="LGIQ01000011">
    <property type="protein sequence ID" value="KNB69522.1"/>
    <property type="molecule type" value="Genomic_DNA"/>
</dbReference>
<dbReference type="OrthoDB" id="9887976at2"/>
<dbReference type="Proteomes" id="UP000036834">
    <property type="component" value="Unassembled WGS sequence"/>
</dbReference>
<comment type="caution">
    <text evidence="2">The sequence shown here is derived from an EMBL/GenBank/DDBJ whole genome shotgun (WGS) entry which is preliminary data.</text>
</comment>
<proteinExistence type="predicted"/>
<dbReference type="EMBL" id="BJON01000020">
    <property type="protein sequence ID" value="GED71221.1"/>
    <property type="molecule type" value="Genomic_DNA"/>
</dbReference>
<reference evidence="2" key="2">
    <citation type="submission" date="2015-07" db="EMBL/GenBank/DDBJ databases">
        <title>MeaNS - Measles Nucleotide Surveillance Program.</title>
        <authorList>
            <person name="Tran T."/>
            <person name="Druce J."/>
        </authorList>
    </citation>
    <scope>NUCLEOTIDE SEQUENCE</scope>
    <source>
        <strain evidence="2">DSM 9887</strain>
    </source>
</reference>
<accession>A0A0K9YLI7</accession>
<reference evidence="3" key="1">
    <citation type="submission" date="2015-07" db="EMBL/GenBank/DDBJ databases">
        <title>Genome sequencing project for genomic taxonomy and phylogenomics of Bacillus-like bacteria.</title>
        <authorList>
            <person name="Liu B."/>
            <person name="Wang J."/>
            <person name="Zhu Y."/>
            <person name="Liu G."/>
            <person name="Chen Q."/>
            <person name="Chen Z."/>
            <person name="Lan J."/>
            <person name="Che J."/>
            <person name="Ge C."/>
            <person name="Shi H."/>
            <person name="Pan Z."/>
            <person name="Liu X."/>
        </authorList>
    </citation>
    <scope>NUCLEOTIDE SEQUENCE [LARGE SCALE GENOMIC DNA]</scope>
    <source>
        <strain evidence="3">DSM 9887</strain>
    </source>
</reference>
<protein>
    <submittedName>
        <fullName evidence="2">Uncharacterized protein</fullName>
    </submittedName>
</protein>
<dbReference type="Proteomes" id="UP000319578">
    <property type="component" value="Unassembled WGS sequence"/>
</dbReference>
<organism evidence="2 3">
    <name type="scientific">Brevibacillus reuszeri</name>
    <dbReference type="NCBI Taxonomy" id="54915"/>
    <lineage>
        <taxon>Bacteria</taxon>
        <taxon>Bacillati</taxon>
        <taxon>Bacillota</taxon>
        <taxon>Bacilli</taxon>
        <taxon>Bacillales</taxon>
        <taxon>Paenibacillaceae</taxon>
        <taxon>Brevibacillus</taxon>
    </lineage>
</organism>
<dbReference type="AlphaFoldDB" id="A0A0K9YLI7"/>
<reference evidence="1 4" key="3">
    <citation type="submission" date="2019-06" db="EMBL/GenBank/DDBJ databases">
        <title>Whole genome shotgun sequence of Brevibacillus reuszeri NBRC 15719.</title>
        <authorList>
            <person name="Hosoyama A."/>
            <person name="Uohara A."/>
            <person name="Ohji S."/>
            <person name="Ichikawa N."/>
        </authorList>
    </citation>
    <scope>NUCLEOTIDE SEQUENCE [LARGE SCALE GENOMIC DNA]</scope>
    <source>
        <strain evidence="1 4">NBRC 15719</strain>
    </source>
</reference>
<gene>
    <name evidence="2" type="ORF">ADS79_27030</name>
    <name evidence="1" type="ORF">BRE01_49230</name>
</gene>
<name>A0A0K9YLI7_9BACL</name>
<dbReference type="PATRIC" id="fig|54915.3.peg.4586"/>
<dbReference type="STRING" id="54915.ADS79_27030"/>